<name>A0A918KDG7_9ACTN</name>
<gene>
    <name evidence="2" type="ORF">GCM10010358_12250</name>
</gene>
<proteinExistence type="predicted"/>
<dbReference type="InterPro" id="IPR036390">
    <property type="entry name" value="WH_DNA-bd_sf"/>
</dbReference>
<dbReference type="CDD" id="cd00090">
    <property type="entry name" value="HTH_ARSR"/>
    <property type="match status" value="1"/>
</dbReference>
<dbReference type="Gene3D" id="1.10.10.10">
    <property type="entry name" value="Winged helix-like DNA-binding domain superfamily/Winged helix DNA-binding domain"/>
    <property type="match status" value="1"/>
</dbReference>
<reference evidence="2" key="2">
    <citation type="submission" date="2020-09" db="EMBL/GenBank/DDBJ databases">
        <authorList>
            <person name="Sun Q."/>
            <person name="Ohkuma M."/>
        </authorList>
    </citation>
    <scope>NUCLEOTIDE SEQUENCE</scope>
    <source>
        <strain evidence="2">JCM 4790</strain>
    </source>
</reference>
<accession>A0A918KDG7</accession>
<dbReference type="PROSITE" id="PS50987">
    <property type="entry name" value="HTH_ARSR_2"/>
    <property type="match status" value="1"/>
</dbReference>
<sequence length="127" mass="14001">MGAYATAIGSSNNLEQIRFQYSRTMSGSTREFAHPEPAQLELTGVLFALSDPARLELVRRLAADGPLEVAECQPRSGPIPKSTLSHHLKTLREAGVVRNVPHGRRRSISLRRDELDSRFPGLLDAVL</sequence>
<dbReference type="EMBL" id="BMVU01000003">
    <property type="protein sequence ID" value="GGX59378.1"/>
    <property type="molecule type" value="Genomic_DNA"/>
</dbReference>
<dbReference type="SMART" id="SM00418">
    <property type="entry name" value="HTH_ARSR"/>
    <property type="match status" value="1"/>
</dbReference>
<evidence type="ECO:0000259" key="1">
    <source>
        <dbReference type="PROSITE" id="PS50987"/>
    </source>
</evidence>
<reference evidence="2" key="1">
    <citation type="journal article" date="2014" name="Int. J. Syst. Evol. Microbiol.">
        <title>Complete genome sequence of Corynebacterium casei LMG S-19264T (=DSM 44701T), isolated from a smear-ripened cheese.</title>
        <authorList>
            <consortium name="US DOE Joint Genome Institute (JGI-PGF)"/>
            <person name="Walter F."/>
            <person name="Albersmeier A."/>
            <person name="Kalinowski J."/>
            <person name="Ruckert C."/>
        </authorList>
    </citation>
    <scope>NUCLEOTIDE SEQUENCE</scope>
    <source>
        <strain evidence="2">JCM 4790</strain>
    </source>
</reference>
<dbReference type="InterPro" id="IPR011991">
    <property type="entry name" value="ArsR-like_HTH"/>
</dbReference>
<dbReference type="InterPro" id="IPR001845">
    <property type="entry name" value="HTH_ArsR_DNA-bd_dom"/>
</dbReference>
<comment type="caution">
    <text evidence="2">The sequence shown here is derived from an EMBL/GenBank/DDBJ whole genome shotgun (WGS) entry which is preliminary data.</text>
</comment>
<evidence type="ECO:0000313" key="3">
    <source>
        <dbReference type="Proteomes" id="UP000619244"/>
    </source>
</evidence>
<feature type="domain" description="HTH arsR-type" evidence="1">
    <location>
        <begin position="34"/>
        <end position="127"/>
    </location>
</feature>
<dbReference type="GO" id="GO:0003700">
    <property type="term" value="F:DNA-binding transcription factor activity"/>
    <property type="evidence" value="ECO:0007669"/>
    <property type="project" value="InterPro"/>
</dbReference>
<dbReference type="Proteomes" id="UP000619244">
    <property type="component" value="Unassembled WGS sequence"/>
</dbReference>
<organism evidence="2 3">
    <name type="scientific">Streptomyces minutiscleroticus</name>
    <dbReference type="NCBI Taxonomy" id="68238"/>
    <lineage>
        <taxon>Bacteria</taxon>
        <taxon>Bacillati</taxon>
        <taxon>Actinomycetota</taxon>
        <taxon>Actinomycetes</taxon>
        <taxon>Kitasatosporales</taxon>
        <taxon>Streptomycetaceae</taxon>
        <taxon>Streptomyces</taxon>
    </lineage>
</organism>
<keyword evidence="3" id="KW-1185">Reference proteome</keyword>
<dbReference type="SUPFAM" id="SSF46785">
    <property type="entry name" value="Winged helix' DNA-binding domain"/>
    <property type="match status" value="1"/>
</dbReference>
<evidence type="ECO:0000313" key="2">
    <source>
        <dbReference type="EMBL" id="GGX59378.1"/>
    </source>
</evidence>
<dbReference type="InterPro" id="IPR036388">
    <property type="entry name" value="WH-like_DNA-bd_sf"/>
</dbReference>
<dbReference type="PRINTS" id="PR00778">
    <property type="entry name" value="HTHARSR"/>
</dbReference>
<dbReference type="AlphaFoldDB" id="A0A918KDG7"/>
<dbReference type="Pfam" id="PF12840">
    <property type="entry name" value="HTH_20"/>
    <property type="match status" value="1"/>
</dbReference>
<protein>
    <submittedName>
        <fullName evidence="2">Transcriptional regulator</fullName>
    </submittedName>
</protein>